<evidence type="ECO:0000313" key="2">
    <source>
        <dbReference type="Proteomes" id="UP001454036"/>
    </source>
</evidence>
<keyword evidence="2" id="KW-1185">Reference proteome</keyword>
<dbReference type="AlphaFoldDB" id="A0AAV3RUS8"/>
<sequence length="206" mass="23098">MVFATAADFRILVREYAVATKKPLKFVKNEPMRVRVKCVNADCDFFVLCSQVGKSTDLSIKTMDKNHTCGTSIKIPTISVKWLAKRYVNKVRRTPTISMKAFIDNVYDDLKVEISRSTAHRAIKAAGYLMYGNETRHIMPGSTVIIKQEEQKFQRIYVCPSPLKKGFLAGCRRFVCLDGCCLKGSFRSQILAAVGLDADNGIYPVA</sequence>
<dbReference type="PANTHER" id="PTHR31973:SF187">
    <property type="entry name" value="MUTATOR TRANSPOSASE MUDRA PROTEIN"/>
    <property type="match status" value="1"/>
</dbReference>
<evidence type="ECO:0000313" key="1">
    <source>
        <dbReference type="EMBL" id="GAA0184067.1"/>
    </source>
</evidence>
<name>A0AAV3RUS8_LITER</name>
<comment type="caution">
    <text evidence="1">The sequence shown here is derived from an EMBL/GenBank/DDBJ whole genome shotgun (WGS) entry which is preliminary data.</text>
</comment>
<gene>
    <name evidence="1" type="ORF">LIER_31375</name>
</gene>
<protein>
    <recommendedName>
        <fullName evidence="3">Transposase MuDR plant domain-containing protein</fullName>
    </recommendedName>
</protein>
<dbReference type="PANTHER" id="PTHR31973">
    <property type="entry name" value="POLYPROTEIN, PUTATIVE-RELATED"/>
    <property type="match status" value="1"/>
</dbReference>
<accession>A0AAV3RUS8</accession>
<organism evidence="1 2">
    <name type="scientific">Lithospermum erythrorhizon</name>
    <name type="common">Purple gromwell</name>
    <name type="synonym">Lithospermum officinale var. erythrorhizon</name>
    <dbReference type="NCBI Taxonomy" id="34254"/>
    <lineage>
        <taxon>Eukaryota</taxon>
        <taxon>Viridiplantae</taxon>
        <taxon>Streptophyta</taxon>
        <taxon>Embryophyta</taxon>
        <taxon>Tracheophyta</taxon>
        <taxon>Spermatophyta</taxon>
        <taxon>Magnoliopsida</taxon>
        <taxon>eudicotyledons</taxon>
        <taxon>Gunneridae</taxon>
        <taxon>Pentapetalae</taxon>
        <taxon>asterids</taxon>
        <taxon>lamiids</taxon>
        <taxon>Boraginales</taxon>
        <taxon>Boraginaceae</taxon>
        <taxon>Boraginoideae</taxon>
        <taxon>Lithospermeae</taxon>
        <taxon>Lithospermum</taxon>
    </lineage>
</organism>
<dbReference type="EMBL" id="BAABME010011637">
    <property type="protein sequence ID" value="GAA0184067.1"/>
    <property type="molecule type" value="Genomic_DNA"/>
</dbReference>
<dbReference type="Proteomes" id="UP001454036">
    <property type="component" value="Unassembled WGS sequence"/>
</dbReference>
<evidence type="ECO:0008006" key="3">
    <source>
        <dbReference type="Google" id="ProtNLM"/>
    </source>
</evidence>
<proteinExistence type="predicted"/>
<reference evidence="1 2" key="1">
    <citation type="submission" date="2024-01" db="EMBL/GenBank/DDBJ databases">
        <title>The complete chloroplast genome sequence of Lithospermum erythrorhizon: insights into the phylogenetic relationship among Boraginaceae species and the maternal lineages of purple gromwells.</title>
        <authorList>
            <person name="Okada T."/>
            <person name="Watanabe K."/>
        </authorList>
    </citation>
    <scope>NUCLEOTIDE SEQUENCE [LARGE SCALE GENOMIC DNA]</scope>
</reference>